<name>A0ABW5B981_9BACT</name>
<evidence type="ECO:0008006" key="3">
    <source>
        <dbReference type="Google" id="ProtNLM"/>
    </source>
</evidence>
<protein>
    <recommendedName>
        <fullName evidence="3">TerB family tellurite resistance protein</fullName>
    </recommendedName>
</protein>
<reference evidence="2" key="1">
    <citation type="journal article" date="2019" name="Int. J. Syst. Evol. Microbiol.">
        <title>The Global Catalogue of Microorganisms (GCM) 10K type strain sequencing project: providing services to taxonomists for standard genome sequencing and annotation.</title>
        <authorList>
            <consortium name="The Broad Institute Genomics Platform"/>
            <consortium name="The Broad Institute Genome Sequencing Center for Infectious Disease"/>
            <person name="Wu L."/>
            <person name="Ma J."/>
        </authorList>
    </citation>
    <scope>NUCLEOTIDE SEQUENCE [LARGE SCALE GENOMIC DNA]</scope>
    <source>
        <strain evidence="2">KCTC 19812</strain>
    </source>
</reference>
<evidence type="ECO:0000313" key="1">
    <source>
        <dbReference type="EMBL" id="MFD2202697.1"/>
    </source>
</evidence>
<organism evidence="1 2">
    <name type="scientific">Shivajiella indica</name>
    <dbReference type="NCBI Taxonomy" id="872115"/>
    <lineage>
        <taxon>Bacteria</taxon>
        <taxon>Pseudomonadati</taxon>
        <taxon>Bacteroidota</taxon>
        <taxon>Cytophagia</taxon>
        <taxon>Cytophagales</taxon>
        <taxon>Cyclobacteriaceae</taxon>
        <taxon>Shivajiella</taxon>
    </lineage>
</organism>
<dbReference type="Proteomes" id="UP001597414">
    <property type="component" value="Unassembled WGS sequence"/>
</dbReference>
<dbReference type="EMBL" id="JBHUIV010000018">
    <property type="protein sequence ID" value="MFD2202697.1"/>
    <property type="molecule type" value="Genomic_DNA"/>
</dbReference>
<sequence>MKTQKPFNHFKGIIFGISSDGRITRGQFQEMKLWCQAHEGLCQQSPFKEFFEEIKSILDGGTMTSEEIDELKSILKKYKSQLSVPETVEARIQMLQGICYGILADEQINKYEIYVLKKWLEENTTMLSLSPFKEMYAILTDVMDDGQVDIKEEKELKKYFSEILKLEV</sequence>
<proteinExistence type="predicted"/>
<gene>
    <name evidence="1" type="ORF">ACFSKV_14055</name>
</gene>
<accession>A0ABW5B981</accession>
<comment type="caution">
    <text evidence="1">The sequence shown here is derived from an EMBL/GenBank/DDBJ whole genome shotgun (WGS) entry which is preliminary data.</text>
</comment>
<evidence type="ECO:0000313" key="2">
    <source>
        <dbReference type="Proteomes" id="UP001597414"/>
    </source>
</evidence>
<keyword evidence="2" id="KW-1185">Reference proteome</keyword>
<dbReference type="RefSeq" id="WP_380803963.1">
    <property type="nucleotide sequence ID" value="NZ_JBHUIV010000018.1"/>
</dbReference>